<comment type="function">
    <text evidence="13">Catalyzes the conversion of 4-hydroxy-tetrahydrodipicolinate (HTPA) to tetrahydrodipicolinate.</text>
</comment>
<dbReference type="InterPro" id="IPR022663">
    <property type="entry name" value="DapB_C"/>
</dbReference>
<feature type="domain" description="Dihydrodipicolinate reductase C-terminal" evidence="15">
    <location>
        <begin position="129"/>
        <end position="262"/>
    </location>
</feature>
<reference evidence="16 17" key="1">
    <citation type="submission" date="2024-03" db="EMBL/GenBank/DDBJ databases">
        <title>A Dehalogenimonas Isolated from Estuarine Sediments Dihaloeliminates Chlorinated Alkanes.</title>
        <authorList>
            <person name="Yang Y."/>
            <person name="Wang H."/>
        </authorList>
    </citation>
    <scope>NUCLEOTIDE SEQUENCE [LARGE SCALE GENOMIC DNA]</scope>
    <source>
        <strain evidence="16 17">W</strain>
    </source>
</reference>
<evidence type="ECO:0000256" key="4">
    <source>
        <dbReference type="ARBA" id="ARBA00022857"/>
    </source>
</evidence>
<name>A0ABZ2J9J3_9CHLR</name>
<comment type="catalytic activity">
    <reaction evidence="11 13">
        <text>(S)-2,3,4,5-tetrahydrodipicolinate + NADP(+) + H2O = (2S,4S)-4-hydroxy-2,3,4,5-tetrahydrodipicolinate + NADPH + H(+)</text>
        <dbReference type="Rhea" id="RHEA:35331"/>
        <dbReference type="ChEBI" id="CHEBI:15377"/>
        <dbReference type="ChEBI" id="CHEBI:15378"/>
        <dbReference type="ChEBI" id="CHEBI:16845"/>
        <dbReference type="ChEBI" id="CHEBI:57783"/>
        <dbReference type="ChEBI" id="CHEBI:58349"/>
        <dbReference type="ChEBI" id="CHEBI:67139"/>
        <dbReference type="EC" id="1.17.1.8"/>
    </reaction>
</comment>
<feature type="binding site" evidence="13">
    <location>
        <position position="37"/>
    </location>
    <ligand>
        <name>NADP(+)</name>
        <dbReference type="ChEBI" id="CHEBI:58349"/>
    </ligand>
</feature>
<organism evidence="16 17">
    <name type="scientific">Candidatus Dehalogenimonas loeffleri</name>
    <dbReference type="NCBI Taxonomy" id="3127115"/>
    <lineage>
        <taxon>Bacteria</taxon>
        <taxon>Bacillati</taxon>
        <taxon>Chloroflexota</taxon>
        <taxon>Dehalococcoidia</taxon>
        <taxon>Dehalococcoidales</taxon>
        <taxon>Dehalococcoidaceae</taxon>
        <taxon>Dehalogenimonas</taxon>
    </lineage>
</organism>
<feature type="binding site" evidence="13">
    <location>
        <begin position="163"/>
        <end position="164"/>
    </location>
    <ligand>
        <name>(S)-2,3,4,5-tetrahydrodipicolinate</name>
        <dbReference type="ChEBI" id="CHEBI:16845"/>
    </ligand>
</feature>
<feature type="active site" description="Proton donor" evidence="13">
    <location>
        <position position="157"/>
    </location>
</feature>
<evidence type="ECO:0000313" key="17">
    <source>
        <dbReference type="Proteomes" id="UP001375370"/>
    </source>
</evidence>
<keyword evidence="4 13" id="KW-0521">NADP</keyword>
<comment type="similarity">
    <text evidence="1 13">Belongs to the DapB family.</text>
</comment>
<evidence type="ECO:0000256" key="12">
    <source>
        <dbReference type="ARBA" id="ARBA00049396"/>
    </source>
</evidence>
<evidence type="ECO:0000256" key="2">
    <source>
        <dbReference type="ARBA" id="ARBA00022490"/>
    </source>
</evidence>
<comment type="caution">
    <text evidence="13">Was originally thought to be a dihydrodipicolinate reductase (DHDPR), catalyzing the conversion of dihydrodipicolinate to tetrahydrodipicolinate. However, it was shown in E.coli that the substrate of the enzymatic reaction is not dihydrodipicolinate (DHDP) but in fact (2S,4S)-4-hydroxy-2,3,4,5-tetrahydrodipicolinic acid (HTPA), the product released by the DapA-catalyzed reaction.</text>
</comment>
<comment type="subunit">
    <text evidence="13">Homotetramer.</text>
</comment>
<keyword evidence="8 13" id="KW-0457">Lysine biosynthesis</keyword>
<dbReference type="InterPro" id="IPR036291">
    <property type="entry name" value="NAD(P)-bd_dom_sf"/>
</dbReference>
<dbReference type="Gene3D" id="3.30.360.10">
    <property type="entry name" value="Dihydrodipicolinate Reductase, domain 2"/>
    <property type="match status" value="1"/>
</dbReference>
<keyword evidence="6 13" id="KW-0560">Oxidoreductase</keyword>
<dbReference type="RefSeq" id="WP_338737200.1">
    <property type="nucleotide sequence ID" value="NZ_CP146612.1"/>
</dbReference>
<evidence type="ECO:0000256" key="8">
    <source>
        <dbReference type="ARBA" id="ARBA00023154"/>
    </source>
</evidence>
<dbReference type="SUPFAM" id="SSF55347">
    <property type="entry name" value="Glyceraldehyde-3-phosphate dehydrogenase-like, C-terminal domain"/>
    <property type="match status" value="1"/>
</dbReference>
<dbReference type="Pfam" id="PF01113">
    <property type="entry name" value="DapB_N"/>
    <property type="match status" value="1"/>
</dbReference>
<feature type="binding site" evidence="13">
    <location>
        <position position="154"/>
    </location>
    <ligand>
        <name>(S)-2,3,4,5-tetrahydrodipicolinate</name>
        <dbReference type="ChEBI" id="CHEBI:16845"/>
    </ligand>
</feature>
<proteinExistence type="inferred from homology"/>
<accession>A0ABZ2J9J3</accession>
<evidence type="ECO:0000256" key="3">
    <source>
        <dbReference type="ARBA" id="ARBA00022605"/>
    </source>
</evidence>
<keyword evidence="2 13" id="KW-0963">Cytoplasm</keyword>
<dbReference type="Pfam" id="PF05173">
    <property type="entry name" value="DapB_C"/>
    <property type="match status" value="1"/>
</dbReference>
<evidence type="ECO:0000259" key="14">
    <source>
        <dbReference type="Pfam" id="PF01113"/>
    </source>
</evidence>
<feature type="binding site" evidence="13">
    <location>
        <begin position="97"/>
        <end position="99"/>
    </location>
    <ligand>
        <name>NAD(+)</name>
        <dbReference type="ChEBI" id="CHEBI:57540"/>
    </ligand>
</feature>
<dbReference type="SUPFAM" id="SSF51735">
    <property type="entry name" value="NAD(P)-binding Rossmann-fold domains"/>
    <property type="match status" value="1"/>
</dbReference>
<dbReference type="GO" id="GO:0008839">
    <property type="term" value="F:4-hydroxy-tetrahydrodipicolinate reductase"/>
    <property type="evidence" value="ECO:0007669"/>
    <property type="project" value="UniProtKB-EC"/>
</dbReference>
<evidence type="ECO:0000256" key="10">
    <source>
        <dbReference type="ARBA" id="ARBA00038983"/>
    </source>
</evidence>
<dbReference type="InterPro" id="IPR023940">
    <property type="entry name" value="DHDPR_bac"/>
</dbReference>
<comment type="caution">
    <text evidence="13">Lacks conserved residue(s) required for the propagation of feature annotation.</text>
</comment>
<dbReference type="PIRSF" id="PIRSF000161">
    <property type="entry name" value="DHPR"/>
    <property type="match status" value="1"/>
</dbReference>
<protein>
    <recommendedName>
        <fullName evidence="10 13">4-hydroxy-tetrahydrodipicolinate reductase</fullName>
        <shortName evidence="13">HTPA reductase</shortName>
        <ecNumber evidence="10 13">1.17.1.8</ecNumber>
    </recommendedName>
</protein>
<gene>
    <name evidence="13 16" type="primary">dapB</name>
    <name evidence="16" type="ORF">V8247_07340</name>
</gene>
<dbReference type="EMBL" id="CP146612">
    <property type="protein sequence ID" value="WWX25065.1"/>
    <property type="molecule type" value="Genomic_DNA"/>
</dbReference>
<sequence length="264" mass="28068">MTIKVAVQGALGQMGREVMRAVTAAPDLELAGACDARAEKSAKFSPAENAPPVPLNDNLARLLADTRPDVLVDFSLAAAVPQTVEIAARAGVSLVIGTTGLSAQTLARVNDLTREYHIGAVIAPNFALGAVVMMELSRIAARYFDWAEIIELHHEYKADAPSGTAIATARTMAASRDKPFRSLDSDAGHPSRGQKFDGVTVHSVRMPGLVANQEVILGAPGQTLSIKHDTTSRECFMPGVLLAIREIAGRPGEFIFGLEKLLDF</sequence>
<dbReference type="HAMAP" id="MF_00102">
    <property type="entry name" value="DapB"/>
    <property type="match status" value="1"/>
</dbReference>
<evidence type="ECO:0000256" key="1">
    <source>
        <dbReference type="ARBA" id="ARBA00006642"/>
    </source>
</evidence>
<dbReference type="PANTHER" id="PTHR20836:SF0">
    <property type="entry name" value="4-HYDROXY-TETRAHYDRODIPICOLINATE REDUCTASE 1, CHLOROPLASTIC-RELATED"/>
    <property type="match status" value="1"/>
</dbReference>
<feature type="active site" description="Proton donor/acceptor" evidence="13">
    <location>
        <position position="153"/>
    </location>
</feature>
<comment type="pathway">
    <text evidence="9 13">Amino-acid biosynthesis; L-lysine biosynthesis via DAP pathway; (S)-tetrahydrodipicolinate from L-aspartate: step 4/4.</text>
</comment>
<dbReference type="PANTHER" id="PTHR20836">
    <property type="entry name" value="DIHYDRODIPICOLINATE REDUCTASE"/>
    <property type="match status" value="1"/>
</dbReference>
<dbReference type="PROSITE" id="PS01298">
    <property type="entry name" value="DAPB"/>
    <property type="match status" value="1"/>
</dbReference>
<keyword evidence="17" id="KW-1185">Reference proteome</keyword>
<evidence type="ECO:0000256" key="11">
    <source>
        <dbReference type="ARBA" id="ARBA00049080"/>
    </source>
</evidence>
<dbReference type="InterPro" id="IPR000846">
    <property type="entry name" value="DapB_N"/>
</dbReference>
<feature type="binding site" evidence="13">
    <location>
        <begin position="123"/>
        <end position="126"/>
    </location>
    <ligand>
        <name>NAD(+)</name>
        <dbReference type="ChEBI" id="CHEBI:57540"/>
    </ligand>
</feature>
<dbReference type="Proteomes" id="UP001375370">
    <property type="component" value="Chromosome"/>
</dbReference>
<feature type="binding site" evidence="13">
    <location>
        <begin position="9"/>
        <end position="14"/>
    </location>
    <ligand>
        <name>NAD(+)</name>
        <dbReference type="ChEBI" id="CHEBI:57540"/>
    </ligand>
</feature>
<comment type="subcellular location">
    <subcellularLocation>
        <location evidence="13">Cytoplasm</location>
    </subcellularLocation>
</comment>
<evidence type="ECO:0000313" key="16">
    <source>
        <dbReference type="EMBL" id="WWX25065.1"/>
    </source>
</evidence>
<dbReference type="NCBIfam" id="TIGR00036">
    <property type="entry name" value="dapB"/>
    <property type="match status" value="1"/>
</dbReference>
<keyword evidence="3 13" id="KW-0028">Amino-acid biosynthesis</keyword>
<evidence type="ECO:0000256" key="5">
    <source>
        <dbReference type="ARBA" id="ARBA00022915"/>
    </source>
</evidence>
<feature type="domain" description="Dihydrodipicolinate reductase N-terminal" evidence="14">
    <location>
        <begin position="3"/>
        <end position="126"/>
    </location>
</feature>
<keyword evidence="7 13" id="KW-0520">NAD</keyword>
<comment type="catalytic activity">
    <reaction evidence="12 13">
        <text>(S)-2,3,4,5-tetrahydrodipicolinate + NAD(+) + H2O = (2S,4S)-4-hydroxy-2,3,4,5-tetrahydrodipicolinate + NADH + H(+)</text>
        <dbReference type="Rhea" id="RHEA:35323"/>
        <dbReference type="ChEBI" id="CHEBI:15377"/>
        <dbReference type="ChEBI" id="CHEBI:15378"/>
        <dbReference type="ChEBI" id="CHEBI:16845"/>
        <dbReference type="ChEBI" id="CHEBI:57540"/>
        <dbReference type="ChEBI" id="CHEBI:57945"/>
        <dbReference type="ChEBI" id="CHEBI:67139"/>
        <dbReference type="EC" id="1.17.1.8"/>
    </reaction>
</comment>
<evidence type="ECO:0000256" key="13">
    <source>
        <dbReference type="HAMAP-Rule" id="MF_00102"/>
    </source>
</evidence>
<dbReference type="CDD" id="cd02274">
    <property type="entry name" value="DHDPR_N"/>
    <property type="match status" value="1"/>
</dbReference>
<evidence type="ECO:0000256" key="9">
    <source>
        <dbReference type="ARBA" id="ARBA00037922"/>
    </source>
</evidence>
<dbReference type="EC" id="1.17.1.8" evidence="10 13"/>
<dbReference type="Gene3D" id="3.40.50.720">
    <property type="entry name" value="NAD(P)-binding Rossmann-like Domain"/>
    <property type="match status" value="1"/>
</dbReference>
<dbReference type="InterPro" id="IPR022664">
    <property type="entry name" value="DapB_N_CS"/>
</dbReference>
<evidence type="ECO:0000256" key="7">
    <source>
        <dbReference type="ARBA" id="ARBA00023027"/>
    </source>
</evidence>
<evidence type="ECO:0000256" key="6">
    <source>
        <dbReference type="ARBA" id="ARBA00023002"/>
    </source>
</evidence>
<evidence type="ECO:0000259" key="15">
    <source>
        <dbReference type="Pfam" id="PF05173"/>
    </source>
</evidence>
<keyword evidence="5 13" id="KW-0220">Diaminopimelate biosynthesis</keyword>